<keyword evidence="2" id="KW-1185">Reference proteome</keyword>
<evidence type="ECO:0000313" key="1">
    <source>
        <dbReference type="EMBL" id="AMM34612.1"/>
    </source>
</evidence>
<name>A0A127AAA4_9MICC</name>
<gene>
    <name evidence="1" type="ORF">SA2016_3958</name>
</gene>
<dbReference type="AlphaFoldDB" id="A0A127AAA4"/>
<accession>A0A127AAA4</accession>
<dbReference type="EMBL" id="CP014518">
    <property type="protein sequence ID" value="AMM34612.1"/>
    <property type="molecule type" value="Genomic_DNA"/>
</dbReference>
<sequence length="68" mass="7328">MLQMPAEKDHATVRELIVELAEVEDALRQAGARGTLGAAEALAEREQEIVAALHQRGLPFHAQGADRA</sequence>
<organism evidence="1 2">
    <name type="scientific">Sinomonas atrocyanea</name>
    <dbReference type="NCBI Taxonomy" id="37927"/>
    <lineage>
        <taxon>Bacteria</taxon>
        <taxon>Bacillati</taxon>
        <taxon>Actinomycetota</taxon>
        <taxon>Actinomycetes</taxon>
        <taxon>Micrococcales</taxon>
        <taxon>Micrococcaceae</taxon>
        <taxon>Sinomonas</taxon>
    </lineage>
</organism>
<dbReference type="KEGG" id="satk:SA2016_3958"/>
<dbReference type="STRING" id="37927.SA2016_3958"/>
<dbReference type="OrthoDB" id="4950245at2"/>
<protein>
    <submittedName>
        <fullName evidence="1">Uncharacterized protein</fullName>
    </submittedName>
</protein>
<evidence type="ECO:0000313" key="2">
    <source>
        <dbReference type="Proteomes" id="UP000070134"/>
    </source>
</evidence>
<reference evidence="1 2" key="1">
    <citation type="submission" date="2016-02" db="EMBL/GenBank/DDBJ databases">
        <title>Complete genome of Sinomonas atrocyanea KCTC 3377.</title>
        <authorList>
            <person name="Kim K.M."/>
        </authorList>
    </citation>
    <scope>NUCLEOTIDE SEQUENCE [LARGE SCALE GENOMIC DNA]</scope>
    <source>
        <strain evidence="1 2">KCTC 3377</strain>
    </source>
</reference>
<proteinExistence type="predicted"/>
<dbReference type="RefSeq" id="WP_141305402.1">
    <property type="nucleotide sequence ID" value="NZ_BJMO01000006.1"/>
</dbReference>
<dbReference type="Proteomes" id="UP000070134">
    <property type="component" value="Chromosome"/>
</dbReference>